<accession>A0A8H5MJW2</accession>
<gene>
    <name evidence="1" type="ORF">FMEXI_13425</name>
</gene>
<evidence type="ECO:0000313" key="1">
    <source>
        <dbReference type="EMBL" id="KAF5530650.1"/>
    </source>
</evidence>
<keyword evidence="2" id="KW-1185">Reference proteome</keyword>
<proteinExistence type="predicted"/>
<comment type="caution">
    <text evidence="1">The sequence shown here is derived from an EMBL/GenBank/DDBJ whole genome shotgun (WGS) entry which is preliminary data.</text>
</comment>
<evidence type="ECO:0000313" key="2">
    <source>
        <dbReference type="Proteomes" id="UP000522262"/>
    </source>
</evidence>
<dbReference type="EMBL" id="JAAOAM010000462">
    <property type="protein sequence ID" value="KAF5530650.1"/>
    <property type="molecule type" value="Genomic_DNA"/>
</dbReference>
<organism evidence="1 2">
    <name type="scientific">Fusarium mexicanum</name>
    <dbReference type="NCBI Taxonomy" id="751941"/>
    <lineage>
        <taxon>Eukaryota</taxon>
        <taxon>Fungi</taxon>
        <taxon>Dikarya</taxon>
        <taxon>Ascomycota</taxon>
        <taxon>Pezizomycotina</taxon>
        <taxon>Sordariomycetes</taxon>
        <taxon>Hypocreomycetidae</taxon>
        <taxon>Hypocreales</taxon>
        <taxon>Nectriaceae</taxon>
        <taxon>Fusarium</taxon>
        <taxon>Fusarium fujikuroi species complex</taxon>
    </lineage>
</organism>
<name>A0A8H5MJW2_9HYPO</name>
<dbReference type="Proteomes" id="UP000522262">
    <property type="component" value="Unassembled WGS sequence"/>
</dbReference>
<sequence length="226" mass="23817">MPNNYQITIINNSDNFQTYLLFQTTPDVNPSPGSNVFTNIYQASVEIPPGADANFSITSQWYGINGTSPTQALGTNVKVNTAQGVEVTLGSGPNPGTTLALTTYKSDGESPEFNATKATAAAGNGAFQIVTDDTFTPENQSNIFIGLGAPSVVNPAIASPTATFAAEPSMTYTIWPKNMWYICTGSFQAGSIIDVQAVGVTQAVDFETGHPDQTFTHNPNGTYSPA</sequence>
<reference evidence="1 2" key="1">
    <citation type="submission" date="2020-05" db="EMBL/GenBank/DDBJ databases">
        <title>Identification and distribution of gene clusters putatively required for synthesis of sphingolipid metabolism inhibitors in phylogenetically diverse species of the filamentous fungus Fusarium.</title>
        <authorList>
            <person name="Kim H.-S."/>
            <person name="Busman M."/>
            <person name="Brown D.W."/>
            <person name="Divon H."/>
            <person name="Uhlig S."/>
            <person name="Proctor R.H."/>
        </authorList>
    </citation>
    <scope>NUCLEOTIDE SEQUENCE [LARGE SCALE GENOMIC DNA]</scope>
    <source>
        <strain evidence="1 2">NRRL 53147</strain>
    </source>
</reference>
<dbReference type="AlphaFoldDB" id="A0A8H5MJW2"/>
<protein>
    <submittedName>
        <fullName evidence="1">Uncharacterized protein</fullName>
    </submittedName>
</protein>